<evidence type="ECO:0000313" key="2">
    <source>
        <dbReference type="Proteomes" id="UP001224739"/>
    </source>
</evidence>
<dbReference type="EMBL" id="JASVWL010000001">
    <property type="protein sequence ID" value="MDL5353233.1"/>
    <property type="molecule type" value="Genomic_DNA"/>
</dbReference>
<name>A0AAW7CIC3_9GAMM</name>
<sequence>MPNGCGLFALNYIDNLQNELNKLNDKKTADLTSTIKTVLQNTGKIFLDQTDEDQAVFNHDFRKKLIMDTLFRFVESDLIFKEREFFDIGLSLTLRDSLGDSC</sequence>
<dbReference type="Proteomes" id="UP001224739">
    <property type="component" value="Unassembled WGS sequence"/>
</dbReference>
<evidence type="ECO:0000313" key="1">
    <source>
        <dbReference type="EMBL" id="MDL5353233.1"/>
    </source>
</evidence>
<dbReference type="RefSeq" id="WP_286038847.1">
    <property type="nucleotide sequence ID" value="NZ_JASVWJ010000001.1"/>
</dbReference>
<dbReference type="AlphaFoldDB" id="A0AAW7CIC3"/>
<protein>
    <submittedName>
        <fullName evidence="1">Uncharacterized protein</fullName>
    </submittedName>
</protein>
<comment type="caution">
    <text evidence="1">The sequence shown here is derived from an EMBL/GenBank/DDBJ whole genome shotgun (WGS) entry which is preliminary data.</text>
</comment>
<organism evidence="1 2">
    <name type="scientific">Proteus faecis</name>
    <dbReference type="NCBI Taxonomy" id="2050967"/>
    <lineage>
        <taxon>Bacteria</taxon>
        <taxon>Pseudomonadati</taxon>
        <taxon>Pseudomonadota</taxon>
        <taxon>Gammaproteobacteria</taxon>
        <taxon>Enterobacterales</taxon>
        <taxon>Morganellaceae</taxon>
        <taxon>Proteus</taxon>
    </lineage>
</organism>
<accession>A0AAW7CIC3</accession>
<reference evidence="1" key="1">
    <citation type="submission" date="2023-06" db="EMBL/GenBank/DDBJ databases">
        <title>Acute promotion of culturable opportunistic pathogens and persistent increase of antibiotic resistance following antibiotic exposure in mouse gut microbiota.</title>
        <authorList>
            <person name="Li L."/>
            <person name="Wang B."/>
            <person name="Sun Y."/>
            <person name="Wang M."/>
            <person name="Xu H."/>
        </authorList>
    </citation>
    <scope>NUCLEOTIDE SEQUENCE</scope>
    <source>
        <strain evidence="1">EPA10_1</strain>
    </source>
</reference>
<gene>
    <name evidence="1" type="ORF">QSH02_00035</name>
</gene>
<proteinExistence type="predicted"/>
<dbReference type="GeneID" id="83611630"/>